<gene>
    <name evidence="11" type="primary">WNT8A</name>
    <name evidence="11" type="ORF">SK128_025807</name>
</gene>
<accession>A0AAN9A2U8</accession>
<evidence type="ECO:0000256" key="7">
    <source>
        <dbReference type="ARBA" id="ARBA00023157"/>
    </source>
</evidence>
<dbReference type="GO" id="GO:0030182">
    <property type="term" value="P:neuron differentiation"/>
    <property type="evidence" value="ECO:0007669"/>
    <property type="project" value="TreeGrafter"/>
</dbReference>
<protein>
    <recommendedName>
        <fullName evidence="10">Protein Wnt</fullName>
    </recommendedName>
</protein>
<evidence type="ECO:0000256" key="1">
    <source>
        <dbReference type="ARBA" id="ARBA00004498"/>
    </source>
</evidence>
<sequence>MKDCTAHNHIRHQHFMHFLKALRDRSGSKEDGAVLDFLSAGAQAGVRECRRQFMWNRWHCPLLAFTEMLDGIPLTREQAFAHAITSASIVYSITKNCTSGLLKECSCGQLNGKVEDDFKWQGCSDDVEFPSFVAREFFESKIDGQVPHADVILHNHQAGRIAVRESLERICKCHGSSGSCTTKTCWMQLKGLSTIGRRLKKAYRRAIHLGEINTGFSFMNAATAFSRESKRTRNRNPKRRRNDSLSVLPLEELTATLPGISPHQLVFLDHSPDYCVYNFTAVSEGTGGRVCSENEAGAVLTKKQKRACRVLCKDCGYAVMQNNITVEESCNCQFVWCCQVLCEKCKKTMSTYLCHQQVPVPHRR</sequence>
<keyword evidence="9" id="KW-0449">Lipoprotein</keyword>
<evidence type="ECO:0000256" key="3">
    <source>
        <dbReference type="ARBA" id="ARBA00022473"/>
    </source>
</evidence>
<evidence type="ECO:0000256" key="9">
    <source>
        <dbReference type="ARBA" id="ARBA00023288"/>
    </source>
</evidence>
<dbReference type="SMART" id="SM00097">
    <property type="entry name" value="WNT1"/>
    <property type="match status" value="1"/>
</dbReference>
<dbReference type="GO" id="GO:0005125">
    <property type="term" value="F:cytokine activity"/>
    <property type="evidence" value="ECO:0007669"/>
    <property type="project" value="TreeGrafter"/>
</dbReference>
<dbReference type="GO" id="GO:0045165">
    <property type="term" value="P:cell fate commitment"/>
    <property type="evidence" value="ECO:0007669"/>
    <property type="project" value="TreeGrafter"/>
</dbReference>
<evidence type="ECO:0000256" key="4">
    <source>
        <dbReference type="ARBA" id="ARBA00022525"/>
    </source>
</evidence>
<reference evidence="11 12" key="1">
    <citation type="submission" date="2023-11" db="EMBL/GenBank/DDBJ databases">
        <title>Halocaridina rubra genome assembly.</title>
        <authorList>
            <person name="Smith C."/>
        </authorList>
    </citation>
    <scope>NUCLEOTIDE SEQUENCE [LARGE SCALE GENOMIC DNA]</scope>
    <source>
        <strain evidence="11">EP-1</strain>
        <tissue evidence="11">Whole</tissue>
    </source>
</reference>
<keyword evidence="3 10" id="KW-0217">Developmental protein</keyword>
<keyword evidence="4" id="KW-0964">Secreted</keyword>
<evidence type="ECO:0000313" key="12">
    <source>
        <dbReference type="Proteomes" id="UP001381693"/>
    </source>
</evidence>
<name>A0AAN9A2U8_HALRR</name>
<dbReference type="Proteomes" id="UP001381693">
    <property type="component" value="Unassembled WGS sequence"/>
</dbReference>
<dbReference type="Pfam" id="PF00110">
    <property type="entry name" value="wnt"/>
    <property type="match status" value="1"/>
</dbReference>
<evidence type="ECO:0000256" key="8">
    <source>
        <dbReference type="ARBA" id="ARBA00023180"/>
    </source>
</evidence>
<evidence type="ECO:0000256" key="5">
    <source>
        <dbReference type="ARBA" id="ARBA00022530"/>
    </source>
</evidence>
<proteinExistence type="inferred from homology"/>
<dbReference type="GO" id="GO:0060070">
    <property type="term" value="P:canonical Wnt signaling pathway"/>
    <property type="evidence" value="ECO:0007669"/>
    <property type="project" value="TreeGrafter"/>
</dbReference>
<keyword evidence="8" id="KW-0325">Glycoprotein</keyword>
<keyword evidence="7" id="KW-1015">Disulfide bond</keyword>
<evidence type="ECO:0000256" key="10">
    <source>
        <dbReference type="RuleBase" id="RU003500"/>
    </source>
</evidence>
<dbReference type="PRINTS" id="PR01349">
    <property type="entry name" value="WNTPROTEIN"/>
</dbReference>
<comment type="subcellular location">
    <subcellularLocation>
        <location evidence="1 10">Secreted</location>
        <location evidence="1 10">Extracellular space</location>
        <location evidence="1 10">Extracellular matrix</location>
    </subcellularLocation>
</comment>
<evidence type="ECO:0000256" key="2">
    <source>
        <dbReference type="ARBA" id="ARBA00005683"/>
    </source>
</evidence>
<evidence type="ECO:0000313" key="11">
    <source>
        <dbReference type="EMBL" id="KAK7070330.1"/>
    </source>
</evidence>
<comment type="caution">
    <text evidence="11">The sequence shown here is derived from an EMBL/GenBank/DDBJ whole genome shotgun (WGS) entry which is preliminary data.</text>
</comment>
<dbReference type="PANTHER" id="PTHR12027:SF81">
    <property type="entry name" value="WNT INHIBITOR OF DORSAL PROTEIN"/>
    <property type="match status" value="1"/>
</dbReference>
<keyword evidence="12" id="KW-1185">Reference proteome</keyword>
<dbReference type="InterPro" id="IPR043158">
    <property type="entry name" value="Wnt_C"/>
</dbReference>
<dbReference type="PANTHER" id="PTHR12027">
    <property type="entry name" value="WNT RELATED"/>
    <property type="match status" value="1"/>
</dbReference>
<dbReference type="GO" id="GO:0005615">
    <property type="term" value="C:extracellular space"/>
    <property type="evidence" value="ECO:0007669"/>
    <property type="project" value="TreeGrafter"/>
</dbReference>
<organism evidence="11 12">
    <name type="scientific">Halocaridina rubra</name>
    <name type="common">Hawaiian red shrimp</name>
    <dbReference type="NCBI Taxonomy" id="373956"/>
    <lineage>
        <taxon>Eukaryota</taxon>
        <taxon>Metazoa</taxon>
        <taxon>Ecdysozoa</taxon>
        <taxon>Arthropoda</taxon>
        <taxon>Crustacea</taxon>
        <taxon>Multicrustacea</taxon>
        <taxon>Malacostraca</taxon>
        <taxon>Eumalacostraca</taxon>
        <taxon>Eucarida</taxon>
        <taxon>Decapoda</taxon>
        <taxon>Pleocyemata</taxon>
        <taxon>Caridea</taxon>
        <taxon>Atyoidea</taxon>
        <taxon>Atyidae</taxon>
        <taxon>Halocaridina</taxon>
    </lineage>
</organism>
<keyword evidence="6 10" id="KW-0879">Wnt signaling pathway</keyword>
<comment type="similarity">
    <text evidence="2 10">Belongs to the Wnt family.</text>
</comment>
<dbReference type="GO" id="GO:0005109">
    <property type="term" value="F:frizzled binding"/>
    <property type="evidence" value="ECO:0007669"/>
    <property type="project" value="TreeGrafter"/>
</dbReference>
<evidence type="ECO:0000256" key="6">
    <source>
        <dbReference type="ARBA" id="ARBA00022687"/>
    </source>
</evidence>
<keyword evidence="5" id="KW-0272">Extracellular matrix</keyword>
<dbReference type="Gene3D" id="3.30.2460.20">
    <property type="match status" value="1"/>
</dbReference>
<dbReference type="AlphaFoldDB" id="A0AAN9A2U8"/>
<dbReference type="EMBL" id="JAXCGZ010015422">
    <property type="protein sequence ID" value="KAK7070330.1"/>
    <property type="molecule type" value="Genomic_DNA"/>
</dbReference>
<dbReference type="InterPro" id="IPR005817">
    <property type="entry name" value="Wnt"/>
</dbReference>
<dbReference type="FunFam" id="3.30.2460.20:FF:000003">
    <property type="entry name" value="Protein Wnt"/>
    <property type="match status" value="1"/>
</dbReference>
<comment type="function">
    <text evidence="10">Ligand for members of the frizzled family of seven transmembrane receptors.</text>
</comment>